<evidence type="ECO:0000313" key="2">
    <source>
        <dbReference type="Proteomes" id="UP000192132"/>
    </source>
</evidence>
<accession>A0A1S8CY62</accession>
<protein>
    <submittedName>
        <fullName evidence="1">Uncharacterized protein</fullName>
    </submittedName>
</protein>
<dbReference type="Proteomes" id="UP000192132">
    <property type="component" value="Unassembled WGS sequence"/>
</dbReference>
<dbReference type="AlphaFoldDB" id="A0A1S8CY62"/>
<dbReference type="OrthoDB" id="9817296at2"/>
<dbReference type="RefSeq" id="WP_076877122.1">
    <property type="nucleotide sequence ID" value="NZ_MLCN01000007.1"/>
</dbReference>
<reference evidence="1 2" key="1">
    <citation type="submission" date="2016-10" db="EMBL/GenBank/DDBJ databases">
        <title>Draft Genome sequence of Alkanindiges sp. strain H1.</title>
        <authorList>
            <person name="Subhash Y."/>
            <person name="Lee S."/>
        </authorList>
    </citation>
    <scope>NUCLEOTIDE SEQUENCE [LARGE SCALE GENOMIC DNA]</scope>
    <source>
        <strain evidence="1 2">H1</strain>
    </source>
</reference>
<dbReference type="EMBL" id="MLCN01000007">
    <property type="protein sequence ID" value="ONG41750.1"/>
    <property type="molecule type" value="Genomic_DNA"/>
</dbReference>
<gene>
    <name evidence="1" type="ORF">BKE30_02615</name>
</gene>
<name>A0A1S8CY62_9GAMM</name>
<sequence length="260" mass="28405">MTIDGKTHQIIAAVNSPEQIIGSRIFNTGISVLTDNDINMAFSKDNNGLYSQYIDSSKYFLIARPADTQNLRFTDLQSGSQFTLLPTLFNFFGFGNEPKPASLMISASVEALKPKQVLTLQPTPSSLPAADQNNPWYSDNSYFNRSNIPTDFNVSVINHNIVTIESQDITATIQDKKLKSIQLHTLLPDYTSSSLTRLIVIDYQCGEANSPCKGVQVEPNGFGVKFNNTVLINSSASSNASDNPLPSTITLNGGLVYLGR</sequence>
<organism evidence="1 2">
    <name type="scientific">Alkanindiges hydrocarboniclasticus</name>
    <dbReference type="NCBI Taxonomy" id="1907941"/>
    <lineage>
        <taxon>Bacteria</taxon>
        <taxon>Pseudomonadati</taxon>
        <taxon>Pseudomonadota</taxon>
        <taxon>Gammaproteobacteria</taxon>
        <taxon>Moraxellales</taxon>
        <taxon>Moraxellaceae</taxon>
        <taxon>Alkanindiges</taxon>
    </lineage>
</organism>
<proteinExistence type="predicted"/>
<keyword evidence="2" id="KW-1185">Reference proteome</keyword>
<comment type="caution">
    <text evidence="1">The sequence shown here is derived from an EMBL/GenBank/DDBJ whole genome shotgun (WGS) entry which is preliminary data.</text>
</comment>
<evidence type="ECO:0000313" key="1">
    <source>
        <dbReference type="EMBL" id="ONG41750.1"/>
    </source>
</evidence>